<reference evidence="1" key="1">
    <citation type="submission" date="2020-05" db="EMBL/GenBank/DDBJ databases">
        <authorList>
            <person name="Chiriac C."/>
            <person name="Salcher M."/>
            <person name="Ghai R."/>
            <person name="Kavagutti S V."/>
        </authorList>
    </citation>
    <scope>NUCLEOTIDE SEQUENCE</scope>
</reference>
<organism evidence="1">
    <name type="scientific">freshwater metagenome</name>
    <dbReference type="NCBI Taxonomy" id="449393"/>
    <lineage>
        <taxon>unclassified sequences</taxon>
        <taxon>metagenomes</taxon>
        <taxon>ecological metagenomes</taxon>
    </lineage>
</organism>
<dbReference type="AlphaFoldDB" id="A0A6J7HB25"/>
<accession>A0A6J7HB25</accession>
<dbReference type="EMBL" id="CAFBMX010000001">
    <property type="protein sequence ID" value="CAB4914043.1"/>
    <property type="molecule type" value="Genomic_DNA"/>
</dbReference>
<protein>
    <submittedName>
        <fullName evidence="1">Unannotated protein</fullName>
    </submittedName>
</protein>
<evidence type="ECO:0000313" key="1">
    <source>
        <dbReference type="EMBL" id="CAB4914043.1"/>
    </source>
</evidence>
<gene>
    <name evidence="1" type="ORF">UFOPK3674_00110</name>
</gene>
<proteinExistence type="predicted"/>
<name>A0A6J7HB25_9ZZZZ</name>
<sequence>MTRLAQVIFGVLVAAAFGAFFVAQELKSSPSVVQSFQLKYRAISPNGDLRLDVQRVTFRLKHTDTVDVAVVDDADDPVRTIASGIRLRRYRQLKPSLVWGGRDARGRIVPDGLYRIRITLRGEGRTVIMRRAFRVDTTPPNVRIISVGPSVAPDPEVLPRRDQAPARIRFDLPAFHGRLRIYRLRPAPVALVARKSIPDGEHLVTWMGRGPGGRRLAPGTYLAVIVTRDRAGNDGSSIALGADGLPDPAALTPLPRRGVIELRRRSVR</sequence>
<dbReference type="Gene3D" id="2.60.40.4070">
    <property type="match status" value="2"/>
</dbReference>